<evidence type="ECO:0000313" key="2">
    <source>
        <dbReference type="Proteomes" id="UP001551695"/>
    </source>
</evidence>
<proteinExistence type="predicted"/>
<accession>A0ABV3FLK9</accession>
<evidence type="ECO:0000313" key="1">
    <source>
        <dbReference type="EMBL" id="MEV0706218.1"/>
    </source>
</evidence>
<keyword evidence="2" id="KW-1185">Reference proteome</keyword>
<dbReference type="RefSeq" id="WP_357779321.1">
    <property type="nucleotide sequence ID" value="NZ_JBFAKC010000001.1"/>
</dbReference>
<dbReference type="EMBL" id="JBFAKC010000001">
    <property type="protein sequence ID" value="MEV0706218.1"/>
    <property type="molecule type" value="Genomic_DNA"/>
</dbReference>
<gene>
    <name evidence="1" type="ORF">AB0I48_01505</name>
</gene>
<comment type="caution">
    <text evidence="1">The sequence shown here is derived from an EMBL/GenBank/DDBJ whole genome shotgun (WGS) entry which is preliminary data.</text>
</comment>
<sequence length="62" mass="6722">MNGQRARGVGATMTTEHLAYVRENGDLPAIPFDEVAQVAMLPVAHLRPGSAAELTSWDTWTL</sequence>
<reference evidence="1 2" key="1">
    <citation type="submission" date="2024-06" db="EMBL/GenBank/DDBJ databases">
        <title>The Natural Products Discovery Center: Release of the First 8490 Sequenced Strains for Exploring Actinobacteria Biosynthetic Diversity.</title>
        <authorList>
            <person name="Kalkreuter E."/>
            <person name="Kautsar S.A."/>
            <person name="Yang D."/>
            <person name="Bader C.D."/>
            <person name="Teijaro C.N."/>
            <person name="Fluegel L."/>
            <person name="Davis C.M."/>
            <person name="Simpson J.R."/>
            <person name="Lauterbach L."/>
            <person name="Steele A.D."/>
            <person name="Gui C."/>
            <person name="Meng S."/>
            <person name="Li G."/>
            <person name="Viehrig K."/>
            <person name="Ye F."/>
            <person name="Su P."/>
            <person name="Kiefer A.F."/>
            <person name="Nichols A."/>
            <person name="Cepeda A.J."/>
            <person name="Yan W."/>
            <person name="Fan B."/>
            <person name="Jiang Y."/>
            <person name="Adhikari A."/>
            <person name="Zheng C.-J."/>
            <person name="Schuster L."/>
            <person name="Cowan T.M."/>
            <person name="Smanski M.J."/>
            <person name="Chevrette M.G."/>
            <person name="De Carvalho L.P.S."/>
            <person name="Shen B."/>
        </authorList>
    </citation>
    <scope>NUCLEOTIDE SEQUENCE [LARGE SCALE GENOMIC DNA]</scope>
    <source>
        <strain evidence="1 2">NPDC050403</strain>
    </source>
</reference>
<protein>
    <submittedName>
        <fullName evidence="1">Uncharacterized protein</fullName>
    </submittedName>
</protein>
<organism evidence="1 2">
    <name type="scientific">Nocardia aurea</name>
    <dbReference type="NCBI Taxonomy" id="2144174"/>
    <lineage>
        <taxon>Bacteria</taxon>
        <taxon>Bacillati</taxon>
        <taxon>Actinomycetota</taxon>
        <taxon>Actinomycetes</taxon>
        <taxon>Mycobacteriales</taxon>
        <taxon>Nocardiaceae</taxon>
        <taxon>Nocardia</taxon>
    </lineage>
</organism>
<name>A0ABV3FLK9_9NOCA</name>
<dbReference type="Proteomes" id="UP001551695">
    <property type="component" value="Unassembled WGS sequence"/>
</dbReference>